<feature type="compositionally biased region" description="Basic and acidic residues" evidence="1">
    <location>
        <begin position="103"/>
        <end position="115"/>
    </location>
</feature>
<dbReference type="EMBL" id="JAEUGD010000042">
    <property type="protein sequence ID" value="MBL6447099.1"/>
    <property type="molecule type" value="Genomic_DNA"/>
</dbReference>
<feature type="transmembrane region" description="Helical" evidence="2">
    <location>
        <begin position="46"/>
        <end position="66"/>
    </location>
</feature>
<comment type="caution">
    <text evidence="3">The sequence shown here is derived from an EMBL/GenBank/DDBJ whole genome shotgun (WGS) entry which is preliminary data.</text>
</comment>
<reference evidence="3" key="1">
    <citation type="submission" date="2021-01" db="EMBL/GenBank/DDBJ databases">
        <title>Fulvivirga kasyanovii gen. nov., sp nov., a novel member of the phylum Bacteroidetes isolated from seawater in a mussel farm.</title>
        <authorList>
            <person name="Zhao L.-H."/>
            <person name="Wang Z.-J."/>
        </authorList>
    </citation>
    <scope>NUCLEOTIDE SEQUENCE</scope>
    <source>
        <strain evidence="3">29W222</strain>
    </source>
</reference>
<sequence>MRKPRSIFYIIYFLFHIGLLLVSIYVNYKSEDFEFLLKLRERMDLMIYVTISGLILFFIDIVLISMEARTQKKAKEKLEHEVNSLKAKMFDLQEATRSASSHTEMEQKEQKEDQE</sequence>
<gene>
    <name evidence="3" type="ORF">JMN32_12325</name>
</gene>
<name>A0A937FW68_9BACT</name>
<keyword evidence="2" id="KW-0472">Membrane</keyword>
<dbReference type="RefSeq" id="WP_202856626.1">
    <property type="nucleotide sequence ID" value="NZ_JAEUGD010000042.1"/>
</dbReference>
<keyword evidence="2" id="KW-0812">Transmembrane</keyword>
<organism evidence="3 4">
    <name type="scientific">Fulvivirga marina</name>
    <dbReference type="NCBI Taxonomy" id="2494733"/>
    <lineage>
        <taxon>Bacteria</taxon>
        <taxon>Pseudomonadati</taxon>
        <taxon>Bacteroidota</taxon>
        <taxon>Cytophagia</taxon>
        <taxon>Cytophagales</taxon>
        <taxon>Fulvivirgaceae</taxon>
        <taxon>Fulvivirga</taxon>
    </lineage>
</organism>
<dbReference type="Proteomes" id="UP000614216">
    <property type="component" value="Unassembled WGS sequence"/>
</dbReference>
<keyword evidence="2" id="KW-1133">Transmembrane helix</keyword>
<feature type="transmembrane region" description="Helical" evidence="2">
    <location>
        <begin position="7"/>
        <end position="26"/>
    </location>
</feature>
<keyword evidence="4" id="KW-1185">Reference proteome</keyword>
<evidence type="ECO:0000313" key="3">
    <source>
        <dbReference type="EMBL" id="MBL6447099.1"/>
    </source>
</evidence>
<proteinExistence type="predicted"/>
<feature type="region of interest" description="Disordered" evidence="1">
    <location>
        <begin position="93"/>
        <end position="115"/>
    </location>
</feature>
<evidence type="ECO:0000256" key="2">
    <source>
        <dbReference type="SAM" id="Phobius"/>
    </source>
</evidence>
<evidence type="ECO:0000313" key="4">
    <source>
        <dbReference type="Proteomes" id="UP000614216"/>
    </source>
</evidence>
<evidence type="ECO:0000256" key="1">
    <source>
        <dbReference type="SAM" id="MobiDB-lite"/>
    </source>
</evidence>
<dbReference type="AlphaFoldDB" id="A0A937FW68"/>
<accession>A0A937FW68</accession>
<protein>
    <submittedName>
        <fullName evidence="3">Uncharacterized protein</fullName>
    </submittedName>
</protein>